<dbReference type="Pfam" id="PF00275">
    <property type="entry name" value="EPSP_synthase"/>
    <property type="match status" value="1"/>
</dbReference>
<dbReference type="UniPathway" id="UPA00219"/>
<evidence type="ECO:0000256" key="9">
    <source>
        <dbReference type="ARBA" id="ARBA00023316"/>
    </source>
</evidence>
<dbReference type="GO" id="GO:0008360">
    <property type="term" value="P:regulation of cell shape"/>
    <property type="evidence" value="ECO:0007669"/>
    <property type="project" value="UniProtKB-KW"/>
</dbReference>
<evidence type="ECO:0000313" key="15">
    <source>
        <dbReference type="Proteomes" id="UP000077134"/>
    </source>
</evidence>
<dbReference type="GO" id="GO:0008760">
    <property type="term" value="F:UDP-N-acetylglucosamine 1-carboxyvinyltransferase activity"/>
    <property type="evidence" value="ECO:0007669"/>
    <property type="project" value="UniProtKB-UniRule"/>
</dbReference>
<feature type="domain" description="Enolpyruvate transferase" evidence="13">
    <location>
        <begin position="7"/>
        <end position="408"/>
    </location>
</feature>
<dbReference type="EMBL" id="LSFN01000036">
    <property type="protein sequence ID" value="OAB71698.1"/>
    <property type="molecule type" value="Genomic_DNA"/>
</dbReference>
<comment type="caution">
    <text evidence="14">The sequence shown here is derived from an EMBL/GenBank/DDBJ whole genome shotgun (WGS) entry which is preliminary data.</text>
</comment>
<comment type="pathway">
    <text evidence="2 12">Cell wall biogenesis; peptidoglycan biosynthesis.</text>
</comment>
<dbReference type="GO" id="GO:0071555">
    <property type="term" value="P:cell wall organization"/>
    <property type="evidence" value="ECO:0007669"/>
    <property type="project" value="UniProtKB-KW"/>
</dbReference>
<dbReference type="CDD" id="cd01555">
    <property type="entry name" value="UdpNAET"/>
    <property type="match status" value="1"/>
</dbReference>
<dbReference type="HAMAP" id="MF_00111">
    <property type="entry name" value="MurA"/>
    <property type="match status" value="1"/>
</dbReference>
<feature type="binding site" evidence="12">
    <location>
        <position position="307"/>
    </location>
    <ligand>
        <name>UDP-N-acetyl-alpha-D-glucosamine</name>
        <dbReference type="ChEBI" id="CHEBI:57705"/>
    </ligand>
</feature>
<keyword evidence="9 12" id="KW-0961">Cell wall biogenesis/degradation</keyword>
<dbReference type="NCBIfam" id="TIGR01072">
    <property type="entry name" value="murA"/>
    <property type="match status" value="1"/>
</dbReference>
<dbReference type="Proteomes" id="UP000077134">
    <property type="component" value="Unassembled WGS sequence"/>
</dbReference>
<keyword evidence="3 12" id="KW-0963">Cytoplasm</keyword>
<dbReference type="AlphaFoldDB" id="A0A167B370"/>
<comment type="catalytic activity">
    <reaction evidence="11 12">
        <text>phosphoenolpyruvate + UDP-N-acetyl-alpha-D-glucosamine = UDP-N-acetyl-3-O-(1-carboxyvinyl)-alpha-D-glucosamine + phosphate</text>
        <dbReference type="Rhea" id="RHEA:18681"/>
        <dbReference type="ChEBI" id="CHEBI:43474"/>
        <dbReference type="ChEBI" id="CHEBI:57705"/>
        <dbReference type="ChEBI" id="CHEBI:58702"/>
        <dbReference type="ChEBI" id="CHEBI:68483"/>
        <dbReference type="EC" id="2.5.1.7"/>
    </reaction>
</comment>
<dbReference type="KEGG" id="pcx:LPB68_13985"/>
<dbReference type="InterPro" id="IPR005750">
    <property type="entry name" value="UDP_GlcNAc_COvinyl_MurA"/>
</dbReference>
<feature type="binding site" evidence="12">
    <location>
        <position position="329"/>
    </location>
    <ligand>
        <name>UDP-N-acetyl-alpha-D-glucosamine</name>
        <dbReference type="ChEBI" id="CHEBI:57705"/>
    </ligand>
</feature>
<gene>
    <name evidence="12" type="primary">murA</name>
    <name evidence="14" type="ORF">PNBC_16905</name>
</gene>
<feature type="active site" description="Proton donor" evidence="12">
    <location>
        <position position="118"/>
    </location>
</feature>
<dbReference type="NCBIfam" id="NF006873">
    <property type="entry name" value="PRK09369.1"/>
    <property type="match status" value="1"/>
</dbReference>
<keyword evidence="5 12" id="KW-0808">Transferase</keyword>
<dbReference type="STRING" id="1763538.LPB68_13985"/>
<feature type="binding site" evidence="12">
    <location>
        <begin position="123"/>
        <end position="127"/>
    </location>
    <ligand>
        <name>UDP-N-acetyl-alpha-D-glucosamine</name>
        <dbReference type="ChEBI" id="CHEBI:57705"/>
    </ligand>
</feature>
<evidence type="ECO:0000259" key="13">
    <source>
        <dbReference type="Pfam" id="PF00275"/>
    </source>
</evidence>
<evidence type="ECO:0000256" key="1">
    <source>
        <dbReference type="ARBA" id="ARBA00004496"/>
    </source>
</evidence>
<organism evidence="14 15">
    <name type="scientific">Paenibacillus crassostreae</name>
    <dbReference type="NCBI Taxonomy" id="1763538"/>
    <lineage>
        <taxon>Bacteria</taxon>
        <taxon>Bacillati</taxon>
        <taxon>Bacillota</taxon>
        <taxon>Bacilli</taxon>
        <taxon>Bacillales</taxon>
        <taxon>Paenibacillaceae</taxon>
        <taxon>Paenibacillus</taxon>
    </lineage>
</organism>
<evidence type="ECO:0000256" key="11">
    <source>
        <dbReference type="ARBA" id="ARBA00047527"/>
    </source>
</evidence>
<keyword evidence="15" id="KW-1185">Reference proteome</keyword>
<feature type="binding site" evidence="12">
    <location>
        <position position="94"/>
    </location>
    <ligand>
        <name>UDP-N-acetyl-alpha-D-glucosamine</name>
        <dbReference type="ChEBI" id="CHEBI:57705"/>
    </ligand>
</feature>
<dbReference type="InterPro" id="IPR001986">
    <property type="entry name" value="Enolpyruvate_Tfrase_dom"/>
</dbReference>
<evidence type="ECO:0000256" key="7">
    <source>
        <dbReference type="ARBA" id="ARBA00022984"/>
    </source>
</evidence>
<comment type="caution">
    <text evidence="12">Lacks conserved residue(s) required for the propagation of feature annotation.</text>
</comment>
<dbReference type="GO" id="GO:0005737">
    <property type="term" value="C:cytoplasm"/>
    <property type="evidence" value="ECO:0007669"/>
    <property type="project" value="UniProtKB-SubCell"/>
</dbReference>
<keyword evidence="8 12" id="KW-0131">Cell cycle</keyword>
<evidence type="ECO:0000256" key="6">
    <source>
        <dbReference type="ARBA" id="ARBA00022960"/>
    </source>
</evidence>
<name>A0A167B370_9BACL</name>
<dbReference type="EC" id="2.5.1.7" evidence="12"/>
<keyword evidence="4 12" id="KW-0132">Cell division</keyword>
<sequence length="451" mass="48394">MMSKFIVRGGNRLIGNVKVSGAKNSVLPIIAASILGETGVSTIYDAPPLDDVITISKVLESLGVKVSYDNETLHVNAEEITTCEAPYEYVRKMRASFLVMGPLLSRMGYTRISLPGGCAIGTRPIDQHLKGFEALGAEISLGQGFIEAKSNGKLRGAKIYLDVASVGATENIMMAATLAEGITTIENAAKEPEIVDLANYLNSMGAKVRGAGTGIIRIEGVEKLHGVEHTVIPDRVEAGTYMVAAAITGGDVYVEGAIADHLGPVISKMEEMGVKIEPDENGIRVTAKHPLRSVDIKTLPYPGFPTDMQSQMMALLLVSEGTSVVTETVFENRFMHVDEFQLMNALIKVEGRSAIVTGRTKLSGAKVCATDLRAGAALILLGLVADGTTEVSGVHHIERGYVHIAEKLSALGADIWRIDVDEPVLESVKEQPVQQKVKDEVKRFSTQPTWV</sequence>
<feature type="modified residue" description="2-(S-cysteinyl)pyruvic acid O-phosphothioketal" evidence="12">
    <location>
        <position position="118"/>
    </location>
</feature>
<comment type="subcellular location">
    <subcellularLocation>
        <location evidence="1 12">Cytoplasm</location>
    </subcellularLocation>
</comment>
<keyword evidence="6 12" id="KW-0133">Cell shape</keyword>
<dbReference type="Gene3D" id="3.65.10.10">
    <property type="entry name" value="Enolpyruvate transferase domain"/>
    <property type="match status" value="2"/>
</dbReference>
<evidence type="ECO:0000256" key="3">
    <source>
        <dbReference type="ARBA" id="ARBA00022490"/>
    </source>
</evidence>
<dbReference type="SUPFAM" id="SSF55205">
    <property type="entry name" value="EPT/RTPC-like"/>
    <property type="match status" value="1"/>
</dbReference>
<dbReference type="GO" id="GO:0009252">
    <property type="term" value="P:peptidoglycan biosynthetic process"/>
    <property type="evidence" value="ECO:0007669"/>
    <property type="project" value="UniProtKB-UniRule"/>
</dbReference>
<comment type="similarity">
    <text evidence="10 12">Belongs to the EPSP synthase family. MurA subfamily.</text>
</comment>
<evidence type="ECO:0000256" key="5">
    <source>
        <dbReference type="ARBA" id="ARBA00022679"/>
    </source>
</evidence>
<accession>A0A167B370</accession>
<dbReference type="PANTHER" id="PTHR43783:SF1">
    <property type="entry name" value="UDP-N-ACETYLGLUCOSAMINE 1-CARBOXYVINYLTRANSFERASE"/>
    <property type="match status" value="1"/>
</dbReference>
<dbReference type="InterPro" id="IPR050068">
    <property type="entry name" value="MurA_subfamily"/>
</dbReference>
<dbReference type="GO" id="GO:0051301">
    <property type="term" value="P:cell division"/>
    <property type="evidence" value="ECO:0007669"/>
    <property type="project" value="UniProtKB-KW"/>
</dbReference>
<dbReference type="GO" id="GO:0019277">
    <property type="term" value="P:UDP-N-acetylgalactosamine biosynthetic process"/>
    <property type="evidence" value="ECO:0007669"/>
    <property type="project" value="InterPro"/>
</dbReference>
<comment type="function">
    <text evidence="12">Cell wall formation. Adds enolpyruvyl to UDP-N-acetylglucosamine.</text>
</comment>
<keyword evidence="7 12" id="KW-0573">Peptidoglycan synthesis</keyword>
<evidence type="ECO:0000256" key="4">
    <source>
        <dbReference type="ARBA" id="ARBA00022618"/>
    </source>
</evidence>
<reference evidence="14 15" key="1">
    <citation type="submission" date="2016-02" db="EMBL/GenBank/DDBJ databases">
        <title>Paenibacillus sp. LPB0068, isolated from Crassostrea gigas.</title>
        <authorList>
            <person name="Shin S.-K."/>
            <person name="Yi H."/>
        </authorList>
    </citation>
    <scope>NUCLEOTIDE SEQUENCE [LARGE SCALE GENOMIC DNA]</scope>
    <source>
        <strain evidence="14 15">LPB0068</strain>
    </source>
</reference>
<dbReference type="PANTHER" id="PTHR43783">
    <property type="entry name" value="UDP-N-ACETYLGLUCOSAMINE 1-CARBOXYVINYLTRANSFERASE"/>
    <property type="match status" value="1"/>
</dbReference>
<dbReference type="FunFam" id="3.65.10.10:FF:000001">
    <property type="entry name" value="UDP-N-acetylglucosamine 1-carboxyvinyltransferase"/>
    <property type="match status" value="1"/>
</dbReference>
<evidence type="ECO:0000256" key="10">
    <source>
        <dbReference type="ARBA" id="ARBA00038367"/>
    </source>
</evidence>
<dbReference type="InterPro" id="IPR013792">
    <property type="entry name" value="RNA3'P_cycl/enolpyr_Trfase_a/b"/>
</dbReference>
<feature type="binding site" evidence="12">
    <location>
        <begin position="23"/>
        <end position="24"/>
    </location>
    <ligand>
        <name>phosphoenolpyruvate</name>
        <dbReference type="ChEBI" id="CHEBI:58702"/>
    </ligand>
</feature>
<evidence type="ECO:0000256" key="8">
    <source>
        <dbReference type="ARBA" id="ARBA00023306"/>
    </source>
</evidence>
<proteinExistence type="inferred from homology"/>
<evidence type="ECO:0000256" key="12">
    <source>
        <dbReference type="HAMAP-Rule" id="MF_00111"/>
    </source>
</evidence>
<keyword evidence="12" id="KW-0670">Pyruvate</keyword>
<evidence type="ECO:0000256" key="2">
    <source>
        <dbReference type="ARBA" id="ARBA00004752"/>
    </source>
</evidence>
<evidence type="ECO:0000313" key="14">
    <source>
        <dbReference type="EMBL" id="OAB71698.1"/>
    </source>
</evidence>
<dbReference type="InterPro" id="IPR036968">
    <property type="entry name" value="Enolpyruvate_Tfrase_sf"/>
</dbReference>
<dbReference type="NCBIfam" id="NF009470">
    <property type="entry name" value="PRK12830.1"/>
    <property type="match status" value="1"/>
</dbReference>
<protein>
    <recommendedName>
        <fullName evidence="12">UDP-N-acetylglucosamine 1-carboxyvinyltransferase</fullName>
        <ecNumber evidence="12">2.5.1.7</ecNumber>
    </recommendedName>
    <alternativeName>
        <fullName evidence="12">Enoylpyruvate transferase</fullName>
    </alternativeName>
    <alternativeName>
        <fullName evidence="12">UDP-N-acetylglucosamine enolpyruvyl transferase</fullName>
        <shortName evidence="12">EPT</shortName>
    </alternativeName>
</protein>